<dbReference type="EMBL" id="JANPWB010000005">
    <property type="protein sequence ID" value="KAJ1188476.1"/>
    <property type="molecule type" value="Genomic_DNA"/>
</dbReference>
<evidence type="ECO:0000313" key="3">
    <source>
        <dbReference type="Proteomes" id="UP001066276"/>
    </source>
</evidence>
<organism evidence="2 3">
    <name type="scientific">Pleurodeles waltl</name>
    <name type="common">Iberian ribbed newt</name>
    <dbReference type="NCBI Taxonomy" id="8319"/>
    <lineage>
        <taxon>Eukaryota</taxon>
        <taxon>Metazoa</taxon>
        <taxon>Chordata</taxon>
        <taxon>Craniata</taxon>
        <taxon>Vertebrata</taxon>
        <taxon>Euteleostomi</taxon>
        <taxon>Amphibia</taxon>
        <taxon>Batrachia</taxon>
        <taxon>Caudata</taxon>
        <taxon>Salamandroidea</taxon>
        <taxon>Salamandridae</taxon>
        <taxon>Pleurodelinae</taxon>
        <taxon>Pleurodeles</taxon>
    </lineage>
</organism>
<feature type="region of interest" description="Disordered" evidence="1">
    <location>
        <begin position="70"/>
        <end position="91"/>
    </location>
</feature>
<dbReference type="AlphaFoldDB" id="A0AAV7UIB2"/>
<gene>
    <name evidence="2" type="ORF">NDU88_005237</name>
</gene>
<protein>
    <submittedName>
        <fullName evidence="2">Uncharacterized protein</fullName>
    </submittedName>
</protein>
<name>A0AAV7UIB2_PLEWA</name>
<comment type="caution">
    <text evidence="2">The sequence shown here is derived from an EMBL/GenBank/DDBJ whole genome shotgun (WGS) entry which is preliminary data.</text>
</comment>
<sequence>MVQGHKRTYYVGGKASLGPPRVEERFQAATCVGMGWLPPNYLVLGNAAKLLGERTPTLPVTVEDLARFPSHEPEKRHTAAHLLRGTLTPVL</sequence>
<evidence type="ECO:0000256" key="1">
    <source>
        <dbReference type="SAM" id="MobiDB-lite"/>
    </source>
</evidence>
<accession>A0AAV7UIB2</accession>
<reference evidence="2" key="1">
    <citation type="journal article" date="2022" name="bioRxiv">
        <title>Sequencing and chromosome-scale assembly of the giantPleurodeles waltlgenome.</title>
        <authorList>
            <person name="Brown T."/>
            <person name="Elewa A."/>
            <person name="Iarovenko S."/>
            <person name="Subramanian E."/>
            <person name="Araus A.J."/>
            <person name="Petzold A."/>
            <person name="Susuki M."/>
            <person name="Suzuki K.-i.T."/>
            <person name="Hayashi T."/>
            <person name="Toyoda A."/>
            <person name="Oliveira C."/>
            <person name="Osipova E."/>
            <person name="Leigh N.D."/>
            <person name="Simon A."/>
            <person name="Yun M.H."/>
        </authorList>
    </citation>
    <scope>NUCLEOTIDE SEQUENCE</scope>
    <source>
        <strain evidence="2">20211129_DDA</strain>
        <tissue evidence="2">Liver</tissue>
    </source>
</reference>
<dbReference type="Proteomes" id="UP001066276">
    <property type="component" value="Chromosome 3_1"/>
</dbReference>
<evidence type="ECO:0000313" key="2">
    <source>
        <dbReference type="EMBL" id="KAJ1188476.1"/>
    </source>
</evidence>
<keyword evidence="3" id="KW-1185">Reference proteome</keyword>
<proteinExistence type="predicted"/>